<feature type="compositionally biased region" description="Low complexity" evidence="5">
    <location>
        <begin position="190"/>
        <end position="205"/>
    </location>
</feature>
<comment type="subcellular location">
    <subcellularLocation>
        <location evidence="1">Membrane</location>
        <topology evidence="1">Single-pass membrane protein</topology>
    </subcellularLocation>
</comment>
<dbReference type="RefSeq" id="XP_062640940.1">
    <property type="nucleotide sequence ID" value="XM_062779315.1"/>
</dbReference>
<reference evidence="7" key="2">
    <citation type="submission" date="2023-05" db="EMBL/GenBank/DDBJ databases">
        <authorList>
            <consortium name="Lawrence Berkeley National Laboratory"/>
            <person name="Steindorff A."/>
            <person name="Hensen N."/>
            <person name="Bonometti L."/>
            <person name="Westerberg I."/>
            <person name="Brannstrom I.O."/>
            <person name="Guillou S."/>
            <person name="Cros-Aarteil S."/>
            <person name="Calhoun S."/>
            <person name="Haridas S."/>
            <person name="Kuo A."/>
            <person name="Mondo S."/>
            <person name="Pangilinan J."/>
            <person name="Riley R."/>
            <person name="Labutti K."/>
            <person name="Andreopoulos B."/>
            <person name="Lipzen A."/>
            <person name="Chen C."/>
            <person name="Yanf M."/>
            <person name="Daum C."/>
            <person name="Ng V."/>
            <person name="Clum A."/>
            <person name="Ohm R."/>
            <person name="Martin F."/>
            <person name="Silar P."/>
            <person name="Natvig D."/>
            <person name="Lalanne C."/>
            <person name="Gautier V."/>
            <person name="Ament-Velasquez S.L."/>
            <person name="Kruys A."/>
            <person name="Hutchinson M.I."/>
            <person name="Powell A.J."/>
            <person name="Barry K."/>
            <person name="Miller A.N."/>
            <person name="Grigoriev I.V."/>
            <person name="Debuchy R."/>
            <person name="Gladieux P."/>
            <person name="Thoren M.H."/>
            <person name="Johannesson H."/>
        </authorList>
    </citation>
    <scope>NUCLEOTIDE SEQUENCE</scope>
    <source>
        <strain evidence="7">CBS 141.50</strain>
    </source>
</reference>
<dbReference type="EMBL" id="MU853556">
    <property type="protein sequence ID" value="KAK4147569.1"/>
    <property type="molecule type" value="Genomic_DNA"/>
</dbReference>
<proteinExistence type="predicted"/>
<dbReference type="AlphaFoldDB" id="A0AAN6VA12"/>
<accession>A0AAN6VA12</accession>
<evidence type="ECO:0000256" key="5">
    <source>
        <dbReference type="SAM" id="MobiDB-lite"/>
    </source>
</evidence>
<dbReference type="GO" id="GO:0071944">
    <property type="term" value="C:cell periphery"/>
    <property type="evidence" value="ECO:0007669"/>
    <property type="project" value="UniProtKB-ARBA"/>
</dbReference>
<evidence type="ECO:0000256" key="2">
    <source>
        <dbReference type="ARBA" id="ARBA00022692"/>
    </source>
</evidence>
<comment type="caution">
    <text evidence="7">The sequence shown here is derived from an EMBL/GenBank/DDBJ whole genome shotgun (WGS) entry which is preliminary data.</text>
</comment>
<feature type="transmembrane region" description="Helical" evidence="6">
    <location>
        <begin position="243"/>
        <end position="266"/>
    </location>
</feature>
<dbReference type="InterPro" id="IPR051694">
    <property type="entry name" value="Immunoregulatory_rcpt-like"/>
</dbReference>
<dbReference type="GeneID" id="87815928"/>
<evidence type="ECO:0000256" key="6">
    <source>
        <dbReference type="SAM" id="Phobius"/>
    </source>
</evidence>
<feature type="compositionally biased region" description="Low complexity" evidence="5">
    <location>
        <begin position="212"/>
        <end position="232"/>
    </location>
</feature>
<dbReference type="Proteomes" id="UP001302676">
    <property type="component" value="Unassembled WGS sequence"/>
</dbReference>
<evidence type="ECO:0000313" key="8">
    <source>
        <dbReference type="Proteomes" id="UP001302676"/>
    </source>
</evidence>
<reference evidence="7" key="1">
    <citation type="journal article" date="2023" name="Mol. Phylogenet. Evol.">
        <title>Genome-scale phylogeny and comparative genomics of the fungal order Sordariales.</title>
        <authorList>
            <person name="Hensen N."/>
            <person name="Bonometti L."/>
            <person name="Westerberg I."/>
            <person name="Brannstrom I.O."/>
            <person name="Guillou S."/>
            <person name="Cros-Aarteil S."/>
            <person name="Calhoun S."/>
            <person name="Haridas S."/>
            <person name="Kuo A."/>
            <person name="Mondo S."/>
            <person name="Pangilinan J."/>
            <person name="Riley R."/>
            <person name="LaButti K."/>
            <person name="Andreopoulos B."/>
            <person name="Lipzen A."/>
            <person name="Chen C."/>
            <person name="Yan M."/>
            <person name="Daum C."/>
            <person name="Ng V."/>
            <person name="Clum A."/>
            <person name="Steindorff A."/>
            <person name="Ohm R.A."/>
            <person name="Martin F."/>
            <person name="Silar P."/>
            <person name="Natvig D.O."/>
            <person name="Lalanne C."/>
            <person name="Gautier V."/>
            <person name="Ament-Velasquez S.L."/>
            <person name="Kruys A."/>
            <person name="Hutchinson M.I."/>
            <person name="Powell A.J."/>
            <person name="Barry K."/>
            <person name="Miller A.N."/>
            <person name="Grigoriev I.V."/>
            <person name="Debuchy R."/>
            <person name="Gladieux P."/>
            <person name="Hiltunen Thoren M."/>
            <person name="Johannesson H."/>
        </authorList>
    </citation>
    <scope>NUCLEOTIDE SEQUENCE</scope>
    <source>
        <strain evidence="7">CBS 141.50</strain>
    </source>
</reference>
<dbReference type="PANTHER" id="PTHR15549:SF26">
    <property type="entry name" value="AXIAL BUDDING PATTERN PROTEIN 2-RELATED"/>
    <property type="match status" value="1"/>
</dbReference>
<keyword evidence="8" id="KW-1185">Reference proteome</keyword>
<keyword evidence="3 6" id="KW-1133">Transmembrane helix</keyword>
<evidence type="ECO:0000256" key="4">
    <source>
        <dbReference type="ARBA" id="ARBA00023136"/>
    </source>
</evidence>
<sequence>MTITLPPQATPTAAALVARATNGYPLLITSFPSIPLTTTFTPPDGDCGGIYLPETPRIYVVDDKPSCLPPRFSTSDASFYYSPGIACPSGYWTACHDTAGVSTITTVTCCPTIGSDISLSCVPSPQILSDMWETLYCTWIAPSGDGTQIPVTFSDNGGRTSTVLQSVASPGGVNAYGVRMVHEASDLSKSTTTSATTTSEPTTSTGAGGAGRTTNSAATDTAAVPATTDGATTSGGGGLSTGAIAAIAAVVPLVVIGAAVLGFFAWKRKRKNRQLQPEELDSQSPPHDRHHHTSYPASYPPPSSATGLHSALPQSAAPAYDYPAGAGANVHSNGPGVEPKYPDYYYYGSGGPPPTEMDGESRLAEMPSGMPAAELQGHGVGGGGWVTRR</sequence>
<evidence type="ECO:0000313" key="7">
    <source>
        <dbReference type="EMBL" id="KAK4147569.1"/>
    </source>
</evidence>
<feature type="region of interest" description="Disordered" evidence="5">
    <location>
        <begin position="271"/>
        <end position="310"/>
    </location>
</feature>
<evidence type="ECO:0000256" key="1">
    <source>
        <dbReference type="ARBA" id="ARBA00004167"/>
    </source>
</evidence>
<dbReference type="GO" id="GO:0016020">
    <property type="term" value="C:membrane"/>
    <property type="evidence" value="ECO:0007669"/>
    <property type="project" value="UniProtKB-SubCell"/>
</dbReference>
<name>A0AAN6VA12_9PEZI</name>
<organism evidence="7 8">
    <name type="scientific">Dichotomopilus funicola</name>
    <dbReference type="NCBI Taxonomy" id="1934379"/>
    <lineage>
        <taxon>Eukaryota</taxon>
        <taxon>Fungi</taxon>
        <taxon>Dikarya</taxon>
        <taxon>Ascomycota</taxon>
        <taxon>Pezizomycotina</taxon>
        <taxon>Sordariomycetes</taxon>
        <taxon>Sordariomycetidae</taxon>
        <taxon>Sordariales</taxon>
        <taxon>Chaetomiaceae</taxon>
        <taxon>Dichotomopilus</taxon>
    </lineage>
</organism>
<gene>
    <name evidence="7" type="ORF">C8A04DRAFT_24828</name>
</gene>
<dbReference type="PANTHER" id="PTHR15549">
    <property type="entry name" value="PAIRED IMMUNOGLOBULIN-LIKE TYPE 2 RECEPTOR"/>
    <property type="match status" value="1"/>
</dbReference>
<protein>
    <submittedName>
        <fullName evidence="7">Uncharacterized protein</fullName>
    </submittedName>
</protein>
<keyword evidence="4 6" id="KW-0472">Membrane</keyword>
<feature type="region of interest" description="Disordered" evidence="5">
    <location>
        <begin position="187"/>
        <end position="235"/>
    </location>
</feature>
<evidence type="ECO:0000256" key="3">
    <source>
        <dbReference type="ARBA" id="ARBA00022989"/>
    </source>
</evidence>
<keyword evidence="2 6" id="KW-0812">Transmembrane</keyword>